<keyword evidence="1" id="KW-0812">Transmembrane</keyword>
<sequence length="279" mass="31353">MLPSILCKSTHKGPFPMIQYPPAWTGAVATTKMPPSTQTPFALILAEMAISITTVILFYLEYPADFRSRLWENGGELGYNSNPNQRIYFYANHLEPPEVPFIWSQSLAASNLAIAMLGLVVFVARTIMSRLHYLPHHVNIVYDMILFSLWVVSLAGQTSGDFSDPKHPSPHPWYLTRGCSVSWDKTRGYCHTAQAGFAISILAGFLYGARLIREVILVAYARGQRHQSKEFVLNPDDIESTESLYTDGEWESSEQKASRNSLVLSPVLAFFPSDSESRW</sequence>
<keyword evidence="3" id="KW-1185">Reference proteome</keyword>
<feature type="transmembrane region" description="Helical" evidence="1">
    <location>
        <begin position="193"/>
        <end position="212"/>
    </location>
</feature>
<keyword evidence="1" id="KW-0472">Membrane</keyword>
<protein>
    <recommendedName>
        <fullName evidence="4">Integral membrane protein</fullName>
    </recommendedName>
</protein>
<name>A0A0N0V7C1_FUSLA</name>
<evidence type="ECO:0000313" key="3">
    <source>
        <dbReference type="Proteomes" id="UP000037904"/>
    </source>
</evidence>
<feature type="transmembrane region" description="Helical" evidence="1">
    <location>
        <begin position="41"/>
        <end position="60"/>
    </location>
</feature>
<evidence type="ECO:0000313" key="2">
    <source>
        <dbReference type="EMBL" id="KPA42735.1"/>
    </source>
</evidence>
<dbReference type="Proteomes" id="UP000037904">
    <property type="component" value="Unassembled WGS sequence"/>
</dbReference>
<keyword evidence="1" id="KW-1133">Transmembrane helix</keyword>
<proteinExistence type="predicted"/>
<comment type="caution">
    <text evidence="2">The sequence shown here is derived from an EMBL/GenBank/DDBJ whole genome shotgun (WGS) entry which is preliminary data.</text>
</comment>
<evidence type="ECO:0008006" key="4">
    <source>
        <dbReference type="Google" id="ProtNLM"/>
    </source>
</evidence>
<reference evidence="2 3" key="1">
    <citation type="submission" date="2015-04" db="EMBL/GenBank/DDBJ databases">
        <title>The draft genome sequence of Fusarium langsethiae, a T-2/HT-2 mycotoxin producer.</title>
        <authorList>
            <person name="Lysoe E."/>
            <person name="Divon H.H."/>
            <person name="Terzi V."/>
            <person name="Orru L."/>
            <person name="Lamontanara A."/>
            <person name="Kolseth A.-K."/>
            <person name="Frandsen R.J."/>
            <person name="Nielsen K."/>
            <person name="Thrane U."/>
        </authorList>
    </citation>
    <scope>NUCLEOTIDE SEQUENCE [LARGE SCALE GENOMIC DNA]</scope>
    <source>
        <strain evidence="2 3">Fl201059</strain>
    </source>
</reference>
<organism evidence="2 3">
    <name type="scientific">Fusarium langsethiae</name>
    <dbReference type="NCBI Taxonomy" id="179993"/>
    <lineage>
        <taxon>Eukaryota</taxon>
        <taxon>Fungi</taxon>
        <taxon>Dikarya</taxon>
        <taxon>Ascomycota</taxon>
        <taxon>Pezizomycotina</taxon>
        <taxon>Sordariomycetes</taxon>
        <taxon>Hypocreomycetidae</taxon>
        <taxon>Hypocreales</taxon>
        <taxon>Nectriaceae</taxon>
        <taxon>Fusarium</taxon>
    </lineage>
</organism>
<gene>
    <name evidence="2" type="ORF">FLAG1_04360</name>
</gene>
<dbReference type="EMBL" id="JXCE01000057">
    <property type="protein sequence ID" value="KPA42735.1"/>
    <property type="molecule type" value="Genomic_DNA"/>
</dbReference>
<accession>A0A0N0V7C1</accession>
<evidence type="ECO:0000256" key="1">
    <source>
        <dbReference type="SAM" id="Phobius"/>
    </source>
</evidence>
<feature type="transmembrane region" description="Helical" evidence="1">
    <location>
        <begin position="140"/>
        <end position="160"/>
    </location>
</feature>
<dbReference type="AlphaFoldDB" id="A0A0N0V7C1"/>
<feature type="transmembrane region" description="Helical" evidence="1">
    <location>
        <begin position="107"/>
        <end position="128"/>
    </location>
</feature>